<accession>X1IQ23</accession>
<evidence type="ECO:0000313" key="2">
    <source>
        <dbReference type="EMBL" id="GAH83802.1"/>
    </source>
</evidence>
<organism evidence="2">
    <name type="scientific">marine sediment metagenome</name>
    <dbReference type="NCBI Taxonomy" id="412755"/>
    <lineage>
        <taxon>unclassified sequences</taxon>
        <taxon>metagenomes</taxon>
        <taxon>ecological metagenomes</taxon>
    </lineage>
</organism>
<comment type="caution">
    <text evidence="2">The sequence shown here is derived from an EMBL/GenBank/DDBJ whole genome shotgun (WGS) entry which is preliminary data.</text>
</comment>
<dbReference type="InterPro" id="IPR011047">
    <property type="entry name" value="Quinoprotein_ADH-like_sf"/>
</dbReference>
<dbReference type="InterPro" id="IPR002372">
    <property type="entry name" value="PQQ_rpt_dom"/>
</dbReference>
<gene>
    <name evidence="2" type="ORF">S03H2_68474</name>
</gene>
<evidence type="ECO:0000259" key="1">
    <source>
        <dbReference type="Pfam" id="PF13360"/>
    </source>
</evidence>
<proteinExistence type="predicted"/>
<dbReference type="SMART" id="SM00564">
    <property type="entry name" value="PQQ"/>
    <property type="match status" value="2"/>
</dbReference>
<dbReference type="SUPFAM" id="SSF50998">
    <property type="entry name" value="Quinoprotein alcohol dehydrogenase-like"/>
    <property type="match status" value="1"/>
</dbReference>
<dbReference type="AlphaFoldDB" id="X1IQ23"/>
<protein>
    <recommendedName>
        <fullName evidence="1">Pyrrolo-quinoline quinone repeat domain-containing protein</fullName>
    </recommendedName>
</protein>
<dbReference type="InterPro" id="IPR015943">
    <property type="entry name" value="WD40/YVTN_repeat-like_dom_sf"/>
</dbReference>
<dbReference type="InterPro" id="IPR018391">
    <property type="entry name" value="PQQ_b-propeller_rpt"/>
</dbReference>
<sequence length="147" mass="15966">MPAVLRRKWQVDVGGKLTSPTVAGGKVFVASVDEHRVCAMDADSGRSMWDFTAGARVDSPPTLYANQAIFGCRDGYIYSLRASDGALAWRLRAARAERRITARGQLESASPIHGSVLVRDGVAYFTVGRSSYLDGGIDLYRLDAQEP</sequence>
<feature type="domain" description="Pyrrolo-quinoline quinone repeat" evidence="1">
    <location>
        <begin position="8"/>
        <end position="109"/>
    </location>
</feature>
<dbReference type="Gene3D" id="2.130.10.10">
    <property type="entry name" value="YVTN repeat-like/Quinoprotein amine dehydrogenase"/>
    <property type="match status" value="1"/>
</dbReference>
<dbReference type="Pfam" id="PF13360">
    <property type="entry name" value="PQQ_2"/>
    <property type="match status" value="1"/>
</dbReference>
<dbReference type="EMBL" id="BARU01045025">
    <property type="protein sequence ID" value="GAH83802.1"/>
    <property type="molecule type" value="Genomic_DNA"/>
</dbReference>
<name>X1IQ23_9ZZZZ</name>
<feature type="non-terminal residue" evidence="2">
    <location>
        <position position="147"/>
    </location>
</feature>
<reference evidence="2" key="1">
    <citation type="journal article" date="2014" name="Front. Microbiol.">
        <title>High frequency of phylogenetically diverse reductive dehalogenase-homologous genes in deep subseafloor sedimentary metagenomes.</title>
        <authorList>
            <person name="Kawai M."/>
            <person name="Futagami T."/>
            <person name="Toyoda A."/>
            <person name="Takaki Y."/>
            <person name="Nishi S."/>
            <person name="Hori S."/>
            <person name="Arai W."/>
            <person name="Tsubouchi T."/>
            <person name="Morono Y."/>
            <person name="Uchiyama I."/>
            <person name="Ito T."/>
            <person name="Fujiyama A."/>
            <person name="Inagaki F."/>
            <person name="Takami H."/>
        </authorList>
    </citation>
    <scope>NUCLEOTIDE SEQUENCE</scope>
    <source>
        <strain evidence="2">Expedition CK06-06</strain>
    </source>
</reference>